<evidence type="ECO:0000256" key="8">
    <source>
        <dbReference type="PROSITE-ProRule" id="PRU00192"/>
    </source>
</evidence>
<feature type="region of interest" description="Disordered" evidence="9">
    <location>
        <begin position="875"/>
        <end position="901"/>
    </location>
</feature>
<dbReference type="PANTHER" id="PTHR16079">
    <property type="entry name" value="UBIQUITIN LIGASE PROTEIN CHFR"/>
    <property type="match status" value="1"/>
</dbReference>
<keyword evidence="2 8" id="KW-0728">SH3 domain</keyword>
<dbReference type="Proteomes" id="UP000053599">
    <property type="component" value="Unassembled WGS sequence"/>
</dbReference>
<feature type="domain" description="SH3" evidence="10">
    <location>
        <begin position="906"/>
        <end position="967"/>
    </location>
</feature>
<dbReference type="GO" id="GO:0004842">
    <property type="term" value="F:ubiquitin-protein transferase activity"/>
    <property type="evidence" value="ECO:0007669"/>
    <property type="project" value="TreeGrafter"/>
</dbReference>
<name>A0A0D1VXT7_9EURO</name>
<evidence type="ECO:0000259" key="10">
    <source>
        <dbReference type="PROSITE" id="PS50002"/>
    </source>
</evidence>
<dbReference type="InterPro" id="IPR017907">
    <property type="entry name" value="Znf_RING_CS"/>
</dbReference>
<comment type="similarity">
    <text evidence="1">Belongs to the SH3RF family.</text>
</comment>
<feature type="compositionally biased region" description="Polar residues" evidence="9">
    <location>
        <begin position="360"/>
        <end position="369"/>
    </location>
</feature>
<dbReference type="InterPro" id="IPR036028">
    <property type="entry name" value="SH3-like_dom_sf"/>
</dbReference>
<evidence type="ECO:0000256" key="2">
    <source>
        <dbReference type="ARBA" id="ARBA00022443"/>
    </source>
</evidence>
<dbReference type="InterPro" id="IPR052256">
    <property type="entry name" value="E3_ubiquitin-ligase_CHFR"/>
</dbReference>
<proteinExistence type="inferred from homology"/>
<organism evidence="12 13">
    <name type="scientific">Exophiala sideris</name>
    <dbReference type="NCBI Taxonomy" id="1016849"/>
    <lineage>
        <taxon>Eukaryota</taxon>
        <taxon>Fungi</taxon>
        <taxon>Dikarya</taxon>
        <taxon>Ascomycota</taxon>
        <taxon>Pezizomycotina</taxon>
        <taxon>Eurotiomycetes</taxon>
        <taxon>Chaetothyriomycetidae</taxon>
        <taxon>Chaetothyriales</taxon>
        <taxon>Herpotrichiellaceae</taxon>
        <taxon>Exophiala</taxon>
    </lineage>
</organism>
<dbReference type="EMBL" id="KN846953">
    <property type="protein sequence ID" value="KIV81160.1"/>
    <property type="molecule type" value="Genomic_DNA"/>
</dbReference>
<evidence type="ECO:0000256" key="4">
    <source>
        <dbReference type="ARBA" id="ARBA00022771"/>
    </source>
</evidence>
<evidence type="ECO:0000313" key="12">
    <source>
        <dbReference type="EMBL" id="KIV81160.1"/>
    </source>
</evidence>
<evidence type="ECO:0008006" key="14">
    <source>
        <dbReference type="Google" id="ProtNLM"/>
    </source>
</evidence>
<dbReference type="InterPro" id="IPR001841">
    <property type="entry name" value="Znf_RING"/>
</dbReference>
<dbReference type="Gene3D" id="3.30.40.10">
    <property type="entry name" value="Zinc/RING finger domain, C3HC4 (zinc finger)"/>
    <property type="match status" value="1"/>
</dbReference>
<feature type="compositionally biased region" description="Polar residues" evidence="9">
    <location>
        <begin position="151"/>
        <end position="168"/>
    </location>
</feature>
<feature type="region of interest" description="Disordered" evidence="9">
    <location>
        <begin position="96"/>
        <end position="270"/>
    </location>
</feature>
<feature type="compositionally biased region" description="Basic and acidic residues" evidence="9">
    <location>
        <begin position="235"/>
        <end position="244"/>
    </location>
</feature>
<keyword evidence="4 7" id="KW-0863">Zinc-finger</keyword>
<evidence type="ECO:0000256" key="7">
    <source>
        <dbReference type="PROSITE-ProRule" id="PRU00175"/>
    </source>
</evidence>
<feature type="compositionally biased region" description="Basic and acidic residues" evidence="9">
    <location>
        <begin position="180"/>
        <end position="197"/>
    </location>
</feature>
<feature type="compositionally biased region" description="Low complexity" evidence="9">
    <location>
        <begin position="890"/>
        <end position="900"/>
    </location>
</feature>
<accession>A0A0D1VXT7</accession>
<dbReference type="Gene3D" id="2.30.30.40">
    <property type="entry name" value="SH3 Domains"/>
    <property type="match status" value="1"/>
</dbReference>
<feature type="compositionally biased region" description="Basic and acidic residues" evidence="9">
    <location>
        <begin position="315"/>
        <end position="333"/>
    </location>
</feature>
<dbReference type="SMART" id="SM00326">
    <property type="entry name" value="SH3"/>
    <property type="match status" value="1"/>
</dbReference>
<dbReference type="InterPro" id="IPR043145">
    <property type="entry name" value="Znf_ZZ_sf"/>
</dbReference>
<feature type="compositionally biased region" description="Low complexity" evidence="9">
    <location>
        <begin position="711"/>
        <end position="727"/>
    </location>
</feature>
<dbReference type="GO" id="GO:0016567">
    <property type="term" value="P:protein ubiquitination"/>
    <property type="evidence" value="ECO:0007669"/>
    <property type="project" value="TreeGrafter"/>
</dbReference>
<dbReference type="OrthoDB" id="1305878at2759"/>
<feature type="domain" description="RING-type" evidence="11">
    <location>
        <begin position="21"/>
        <end position="75"/>
    </location>
</feature>
<dbReference type="Pfam" id="PF00097">
    <property type="entry name" value="zf-C3HC4"/>
    <property type="match status" value="1"/>
</dbReference>
<evidence type="ECO:0000256" key="3">
    <source>
        <dbReference type="ARBA" id="ARBA00022723"/>
    </source>
</evidence>
<feature type="compositionally biased region" description="Basic and acidic residues" evidence="9">
    <location>
        <begin position="117"/>
        <end position="126"/>
    </location>
</feature>
<feature type="compositionally biased region" description="Polar residues" evidence="9">
    <location>
        <begin position="446"/>
        <end position="456"/>
    </location>
</feature>
<dbReference type="GO" id="GO:0005634">
    <property type="term" value="C:nucleus"/>
    <property type="evidence" value="ECO:0007669"/>
    <property type="project" value="TreeGrafter"/>
</dbReference>
<dbReference type="SMART" id="SM00184">
    <property type="entry name" value="RING"/>
    <property type="match status" value="1"/>
</dbReference>
<evidence type="ECO:0000256" key="6">
    <source>
        <dbReference type="ARBA" id="ARBA00022843"/>
    </source>
</evidence>
<dbReference type="PANTHER" id="PTHR16079:SF4">
    <property type="entry name" value="E3 UBIQUITIN-PROTEIN LIGASE CHFR"/>
    <property type="match status" value="1"/>
</dbReference>
<dbReference type="GO" id="GO:0006511">
    <property type="term" value="P:ubiquitin-dependent protein catabolic process"/>
    <property type="evidence" value="ECO:0007669"/>
    <property type="project" value="TreeGrafter"/>
</dbReference>
<gene>
    <name evidence="12" type="ORF">PV11_08599</name>
</gene>
<reference evidence="12 13" key="1">
    <citation type="submission" date="2015-01" db="EMBL/GenBank/DDBJ databases">
        <title>The Genome Sequence of Exophiala sideris CBS121828.</title>
        <authorList>
            <consortium name="The Broad Institute Genomics Platform"/>
            <person name="Cuomo C."/>
            <person name="de Hoog S."/>
            <person name="Gorbushina A."/>
            <person name="Stielow B."/>
            <person name="Teixiera M."/>
            <person name="Abouelleil A."/>
            <person name="Chapman S.B."/>
            <person name="Priest M."/>
            <person name="Young S.K."/>
            <person name="Wortman J."/>
            <person name="Nusbaum C."/>
            <person name="Birren B."/>
        </authorList>
    </citation>
    <scope>NUCLEOTIDE SEQUENCE [LARGE SCALE GENOMIC DNA]</scope>
    <source>
        <strain evidence="12 13">CBS 121828</strain>
    </source>
</reference>
<dbReference type="HOGENOM" id="CLU_005224_1_0_1"/>
<dbReference type="AlphaFoldDB" id="A0A0D1VXT7"/>
<dbReference type="PROSITE" id="PS00518">
    <property type="entry name" value="ZF_RING_1"/>
    <property type="match status" value="1"/>
</dbReference>
<feature type="compositionally biased region" description="Basic and acidic residues" evidence="9">
    <location>
        <begin position="135"/>
        <end position="150"/>
    </location>
</feature>
<dbReference type="SUPFAM" id="SSF57850">
    <property type="entry name" value="RING/U-box"/>
    <property type="match status" value="2"/>
</dbReference>
<feature type="compositionally biased region" description="Polar residues" evidence="9">
    <location>
        <begin position="255"/>
        <end position="270"/>
    </location>
</feature>
<dbReference type="InterPro" id="IPR018957">
    <property type="entry name" value="Znf_C3HC4_RING-type"/>
</dbReference>
<evidence type="ECO:0000256" key="9">
    <source>
        <dbReference type="SAM" id="MobiDB-lite"/>
    </source>
</evidence>
<dbReference type="SUPFAM" id="SSF50044">
    <property type="entry name" value="SH3-domain"/>
    <property type="match status" value="1"/>
</dbReference>
<feature type="compositionally biased region" description="Low complexity" evidence="9">
    <location>
        <begin position="432"/>
        <end position="445"/>
    </location>
</feature>
<dbReference type="InterPro" id="IPR013083">
    <property type="entry name" value="Znf_RING/FYVE/PHD"/>
</dbReference>
<feature type="compositionally biased region" description="Polar residues" evidence="9">
    <location>
        <begin position="216"/>
        <end position="228"/>
    </location>
</feature>
<feature type="region of interest" description="Disordered" evidence="9">
    <location>
        <begin position="711"/>
        <end position="732"/>
    </location>
</feature>
<dbReference type="InterPro" id="IPR001452">
    <property type="entry name" value="SH3_domain"/>
</dbReference>
<dbReference type="GO" id="GO:0008270">
    <property type="term" value="F:zinc ion binding"/>
    <property type="evidence" value="ECO:0007669"/>
    <property type="project" value="UniProtKB-KW"/>
</dbReference>
<feature type="region of interest" description="Disordered" evidence="9">
    <location>
        <begin position="315"/>
        <end position="462"/>
    </location>
</feature>
<evidence type="ECO:0000259" key="11">
    <source>
        <dbReference type="PROSITE" id="PS50089"/>
    </source>
</evidence>
<sequence>MAATTTSPSTGLLNLEKELVCFICTEILYQPLTLIDCLHTFCGSCLKEWFSHQHRKATHSHSSSPASPYTCPTCRAPVKDAQHNAMINTLLDMFLSANPSKGRSPEEKAEMSQTYKPGDEIMPKVESHRRRERRRRDDEEASGRERRPQENDTQNSGARGQQLHPSSADTRHAQRPGTSRSRESRERSERSDDSAHQDRRHRHPSADAVVSRPRTAGSSNPPDQSSLSPPAGSPRHPDAVEARQRGARTVAHQASLRSMVSASESGTGTGDSLNEAHLMQEILSEGLLDGINLDELTEAEQDELSEYIAERYRQLHPERARRTPSDEIRHSRPPETAVQPVEQLEEADRVPCGLPRGNQRRPTQPSPRLSRNVVIGGSGGRPPTSFPQAALDHVMATPQDARHRRTASNESGRSEPASARAGRRSATDLVERPQSSSSGSGRPRQLSNTNRAQTEPRNAPRVSEVWQAAGRQIGMLSQTESPGPQSPTPDYVGPIMSGVNNAPVPTVMAGLNSAAALYEPAGISDVGGSRIVDQHSVSCAHCSRASIEYEVHRHCAACDLDLCLRCYRAGRGCNHWFGFGHAAMVKFESSHTARSSQAIELPHVLVGRQYQKSPARPGGDRRNGTTTSSGVTVHVLEGNFCDRCGTFANGCFWSCDICNDGEWGFCNDCVNTNHCCRHPLLPVAHRTRDPAQQAQHTFQAGSMALSPYSARVRASSPAHSAPSSANSTNGPISSHRADFVPLIITTHCDNCSRSISPEEMWYHCPSHPTPSPDKPEQKGDFDLCNDCYLIFVNTRRIKREDGPDGWRLCPNGHRMVAVTFEQVTDDDHRRIIARDLVGGTKTTEADIAAWKLAKAQLTESHMEDASGSVRNRGQWTWREDSSGGRRATRARTATLSGSSTFPPDGGIGKVCRALWSYYPEEGEDGKGELMFPKHADVREVEEVNEDWWFGVYAGDQGVFPAVYVRES</sequence>
<evidence type="ECO:0000313" key="13">
    <source>
        <dbReference type="Proteomes" id="UP000053599"/>
    </source>
</evidence>
<dbReference type="STRING" id="1016849.A0A0D1VXT7"/>
<protein>
    <recommendedName>
        <fullName evidence="14">RING-type domain-containing protein</fullName>
    </recommendedName>
</protein>
<dbReference type="PROSITE" id="PS50002">
    <property type="entry name" value="SH3"/>
    <property type="match status" value="1"/>
</dbReference>
<evidence type="ECO:0000256" key="1">
    <source>
        <dbReference type="ARBA" id="ARBA00008649"/>
    </source>
</evidence>
<dbReference type="Gene3D" id="3.30.60.90">
    <property type="match status" value="1"/>
</dbReference>
<keyword evidence="3" id="KW-0479">Metal-binding</keyword>
<evidence type="ECO:0000256" key="5">
    <source>
        <dbReference type="ARBA" id="ARBA00022833"/>
    </source>
</evidence>
<dbReference type="PROSITE" id="PS50089">
    <property type="entry name" value="ZF_RING_2"/>
    <property type="match status" value="1"/>
</dbReference>
<keyword evidence="5" id="KW-0862">Zinc</keyword>
<keyword evidence="6" id="KW-0832">Ubl conjugation</keyword>